<organism evidence="2 3">
    <name type="scientific">Metabacillus idriensis</name>
    <dbReference type="NCBI Taxonomy" id="324768"/>
    <lineage>
        <taxon>Bacteria</taxon>
        <taxon>Bacillati</taxon>
        <taxon>Bacillota</taxon>
        <taxon>Bacilli</taxon>
        <taxon>Bacillales</taxon>
        <taxon>Bacillaceae</taxon>
        <taxon>Metabacillus</taxon>
    </lineage>
</organism>
<evidence type="ECO:0000313" key="2">
    <source>
        <dbReference type="EMBL" id="MRX53226.1"/>
    </source>
</evidence>
<evidence type="ECO:0000256" key="1">
    <source>
        <dbReference type="SAM" id="Phobius"/>
    </source>
</evidence>
<dbReference type="RefSeq" id="WP_070879429.1">
    <property type="nucleotide sequence ID" value="NZ_CAJGAA010000001.1"/>
</dbReference>
<dbReference type="Proteomes" id="UP000441585">
    <property type="component" value="Unassembled WGS sequence"/>
</dbReference>
<reference evidence="2 3" key="1">
    <citation type="submission" date="2019-11" db="EMBL/GenBank/DDBJ databases">
        <title>Bacillus idriensis genome.</title>
        <authorList>
            <person name="Konopka E.N."/>
            <person name="Newman J.D."/>
        </authorList>
    </citation>
    <scope>NUCLEOTIDE SEQUENCE [LARGE SCALE GENOMIC DNA]</scope>
    <source>
        <strain evidence="2 3">DSM 19097</strain>
    </source>
</reference>
<accession>A0A6I2M8J0</accession>
<feature type="transmembrane region" description="Helical" evidence="1">
    <location>
        <begin position="157"/>
        <end position="181"/>
    </location>
</feature>
<feature type="transmembrane region" description="Helical" evidence="1">
    <location>
        <begin position="88"/>
        <end position="112"/>
    </location>
</feature>
<dbReference type="AlphaFoldDB" id="A0A6I2M8J0"/>
<feature type="transmembrane region" description="Helical" evidence="1">
    <location>
        <begin position="124"/>
        <end position="145"/>
    </location>
</feature>
<evidence type="ECO:0000313" key="3">
    <source>
        <dbReference type="Proteomes" id="UP000441585"/>
    </source>
</evidence>
<keyword evidence="1" id="KW-0812">Transmembrane</keyword>
<comment type="caution">
    <text evidence="2">The sequence shown here is derived from an EMBL/GenBank/DDBJ whole genome shotgun (WGS) entry which is preliminary data.</text>
</comment>
<dbReference type="EMBL" id="WKKF01000001">
    <property type="protein sequence ID" value="MRX53226.1"/>
    <property type="molecule type" value="Genomic_DNA"/>
</dbReference>
<protein>
    <submittedName>
        <fullName evidence="2">Uncharacterized protein</fullName>
    </submittedName>
</protein>
<feature type="transmembrane region" description="Helical" evidence="1">
    <location>
        <begin position="32"/>
        <end position="51"/>
    </location>
</feature>
<proteinExistence type="predicted"/>
<feature type="transmembrane region" description="Helical" evidence="1">
    <location>
        <begin position="222"/>
        <end position="241"/>
    </location>
</feature>
<keyword evidence="3" id="KW-1185">Reference proteome</keyword>
<sequence length="269" mass="30622">MPNFIWFFLLFLISLFLAASAAKKDPQLLIPLWLFNAGLAYLFEILIFVFFHSYTYKPEVIADPFYDSTFGSLFSQVMIVPMTAVVIAFFRLGVPVMLLISLCISAIEVLFLHLEIYEHHWWKTYFTTAFLPVAFYISSVWYSLLKNGNLTAKMMSLYFINVTITLSLTWAATVPFSMYHFQPGWFSDAARDHIAGNSIFYCLASLIYTLMTLSKNKSAKSLLFISLLCFQAILFQLGTVVSANGFAVFAGLHLFFSAVSGLIWISFFK</sequence>
<keyword evidence="1" id="KW-1133">Transmembrane helix</keyword>
<feature type="transmembrane region" description="Helical" evidence="1">
    <location>
        <begin position="193"/>
        <end position="210"/>
    </location>
</feature>
<name>A0A6I2M8J0_9BACI</name>
<feature type="transmembrane region" description="Helical" evidence="1">
    <location>
        <begin position="247"/>
        <end position="268"/>
    </location>
</feature>
<keyword evidence="1" id="KW-0472">Membrane</keyword>
<gene>
    <name evidence="2" type="ORF">GJU41_04525</name>
</gene>